<protein>
    <submittedName>
        <fullName evidence="2">DUF2306 domain-containing protein</fullName>
    </submittedName>
</protein>
<dbReference type="Proteomes" id="UP000279994">
    <property type="component" value="Unassembled WGS sequence"/>
</dbReference>
<feature type="non-terminal residue" evidence="2">
    <location>
        <position position="1"/>
    </location>
</feature>
<sequence length="150" mass="16610">LYAPLALTYMWFAFDPDAPRLQDALTSAIDGRAYAIGVDSVRTVRTVDYVDHRVVMLVHTTLGAVALVLAVLQQSAAMRRRPRVHRRIGRLYLTLMSASMLTAMAFLARTSAVPYPGQGAFPDRRRAAVTDRVALPRAVVPPRLRSEYAS</sequence>
<dbReference type="OrthoDB" id="4698148at2"/>
<organism evidence="2 3">
    <name type="scientific">Nocardioides pocheonensis</name>
    <dbReference type="NCBI Taxonomy" id="661485"/>
    <lineage>
        <taxon>Bacteria</taxon>
        <taxon>Bacillati</taxon>
        <taxon>Actinomycetota</taxon>
        <taxon>Actinomycetes</taxon>
        <taxon>Propionibacteriales</taxon>
        <taxon>Nocardioidaceae</taxon>
        <taxon>Nocardioides</taxon>
    </lineage>
</organism>
<evidence type="ECO:0000256" key="1">
    <source>
        <dbReference type="SAM" id="Phobius"/>
    </source>
</evidence>
<name>A0A3N0GWE9_9ACTN</name>
<dbReference type="EMBL" id="RJSF01000007">
    <property type="protein sequence ID" value="RNM16783.1"/>
    <property type="molecule type" value="Genomic_DNA"/>
</dbReference>
<accession>A0A3N0GWE9</accession>
<dbReference type="AlphaFoldDB" id="A0A3N0GWE9"/>
<keyword evidence="3" id="KW-1185">Reference proteome</keyword>
<feature type="transmembrane region" description="Helical" evidence="1">
    <location>
        <begin position="54"/>
        <end position="72"/>
    </location>
</feature>
<proteinExistence type="predicted"/>
<reference evidence="2 3" key="1">
    <citation type="submission" date="2018-11" db="EMBL/GenBank/DDBJ databases">
        <authorList>
            <person name="Li F."/>
        </authorList>
    </citation>
    <scope>NUCLEOTIDE SEQUENCE [LARGE SCALE GENOMIC DNA]</scope>
    <source>
        <strain evidence="2 3">Gsoil 818</strain>
    </source>
</reference>
<comment type="caution">
    <text evidence="2">The sequence shown here is derived from an EMBL/GenBank/DDBJ whole genome shotgun (WGS) entry which is preliminary data.</text>
</comment>
<keyword evidence="1" id="KW-0812">Transmembrane</keyword>
<keyword evidence="1" id="KW-0472">Membrane</keyword>
<dbReference type="RefSeq" id="WP_123221674.1">
    <property type="nucleotide sequence ID" value="NZ_RJSF01000007.1"/>
</dbReference>
<feature type="transmembrane region" description="Helical" evidence="1">
    <location>
        <begin position="92"/>
        <end position="112"/>
    </location>
</feature>
<evidence type="ECO:0000313" key="3">
    <source>
        <dbReference type="Proteomes" id="UP000279994"/>
    </source>
</evidence>
<keyword evidence="1" id="KW-1133">Transmembrane helix</keyword>
<evidence type="ECO:0000313" key="2">
    <source>
        <dbReference type="EMBL" id="RNM16783.1"/>
    </source>
</evidence>
<gene>
    <name evidence="2" type="ORF">EFL26_04545</name>
</gene>